<dbReference type="PROSITE" id="PS51257">
    <property type="entry name" value="PROKAR_LIPOPROTEIN"/>
    <property type="match status" value="1"/>
</dbReference>
<feature type="compositionally biased region" description="Acidic residues" evidence="1">
    <location>
        <begin position="79"/>
        <end position="93"/>
    </location>
</feature>
<keyword evidence="3" id="KW-1185">Reference proteome</keyword>
<evidence type="ECO:0000256" key="1">
    <source>
        <dbReference type="SAM" id="MobiDB-lite"/>
    </source>
</evidence>
<dbReference type="RefSeq" id="WP_252595489.1">
    <property type="nucleotide sequence ID" value="NZ_CP099489.1"/>
</dbReference>
<evidence type="ECO:0000313" key="3">
    <source>
        <dbReference type="Proteomes" id="UP001056455"/>
    </source>
</evidence>
<protein>
    <recommendedName>
        <fullName evidence="4">DUF3558 domain-containing protein</fullName>
    </recommendedName>
</protein>
<sequence length="270" mass="28223">MHNLRTTTARALSRRTLAVTGAGLILAVTGCSEQSPEEAAEPPASTVGGSQAPQTGAPDPLPSTGAANPSADEGASTETTEDVREEQDGEVTGEGEQGSAVAGPAPYAEGQDPCKNVASEDLAEAVGHPLGERLEEGSNNVAEQLEESGGDLANCWYPQKDGDDAGLSIAWLRLGVDFPDEMPEDIRAEHERSRHVSYATVEDDVKEVAVSGVPEAYSRVFDFYDSTQVSVSVPFDDAVLVATLVGDQGSLDESDIPRVVRAAEVAFAQP</sequence>
<evidence type="ECO:0000313" key="2">
    <source>
        <dbReference type="EMBL" id="USQ81957.1"/>
    </source>
</evidence>
<feature type="region of interest" description="Disordered" evidence="1">
    <location>
        <begin position="31"/>
        <end position="114"/>
    </location>
</feature>
<accession>A0ABY4Z0P6</accession>
<name>A0ABY4Z0P6_9MICO</name>
<gene>
    <name evidence="2" type="ORF">NF556_10040</name>
</gene>
<proteinExistence type="predicted"/>
<reference evidence="2" key="1">
    <citation type="submission" date="2022-06" db="EMBL/GenBank/DDBJ databases">
        <title>Ornithinimicrobium HY1793.</title>
        <authorList>
            <person name="Huang Y."/>
        </authorList>
    </citation>
    <scope>NUCLEOTIDE SEQUENCE</scope>
    <source>
        <strain evidence="2">HY1793</strain>
    </source>
</reference>
<evidence type="ECO:0008006" key="4">
    <source>
        <dbReference type="Google" id="ProtNLM"/>
    </source>
</evidence>
<dbReference type="Proteomes" id="UP001056455">
    <property type="component" value="Chromosome"/>
</dbReference>
<organism evidence="2 3">
    <name type="scientific">Ornithinimicrobium faecis</name>
    <dbReference type="NCBI Taxonomy" id="2934158"/>
    <lineage>
        <taxon>Bacteria</taxon>
        <taxon>Bacillati</taxon>
        <taxon>Actinomycetota</taxon>
        <taxon>Actinomycetes</taxon>
        <taxon>Micrococcales</taxon>
        <taxon>Ornithinimicrobiaceae</taxon>
        <taxon>Ornithinimicrobium</taxon>
    </lineage>
</organism>
<dbReference type="EMBL" id="CP099489">
    <property type="protein sequence ID" value="USQ81957.1"/>
    <property type="molecule type" value="Genomic_DNA"/>
</dbReference>